<dbReference type="HAMAP" id="MF_00775">
    <property type="entry name" value="UPF0311"/>
    <property type="match status" value="1"/>
</dbReference>
<organism evidence="1">
    <name type="scientific">freshwater metagenome</name>
    <dbReference type="NCBI Taxonomy" id="449393"/>
    <lineage>
        <taxon>unclassified sequences</taxon>
        <taxon>metagenomes</taxon>
        <taxon>ecological metagenomes</taxon>
    </lineage>
</organism>
<dbReference type="EMBL" id="CAFBLP010000025">
    <property type="protein sequence ID" value="CAB4877573.1"/>
    <property type="molecule type" value="Genomic_DNA"/>
</dbReference>
<evidence type="ECO:0000313" key="1">
    <source>
        <dbReference type="EMBL" id="CAB4877573.1"/>
    </source>
</evidence>
<protein>
    <submittedName>
        <fullName evidence="1">Unannotated protein</fullName>
    </submittedName>
</protein>
<dbReference type="Pfam" id="PF11578">
    <property type="entry name" value="DUF3237"/>
    <property type="match status" value="1"/>
</dbReference>
<name>A0A6J7ECR3_9ZZZZ</name>
<dbReference type="PANTHER" id="PTHR37315:SF1">
    <property type="entry name" value="UPF0311 PROTEIN BLR7842"/>
    <property type="match status" value="1"/>
</dbReference>
<dbReference type="PANTHER" id="PTHR37315">
    <property type="entry name" value="UPF0311 PROTEIN BLR7842"/>
    <property type="match status" value="1"/>
</dbReference>
<dbReference type="AlphaFoldDB" id="A0A6J7ECR3"/>
<proteinExistence type="inferred from homology"/>
<dbReference type="InterPro" id="IPR020915">
    <property type="entry name" value="UPF0311"/>
</dbReference>
<gene>
    <name evidence="1" type="ORF">UFOPK3376_01212</name>
</gene>
<reference evidence="1" key="1">
    <citation type="submission" date="2020-05" db="EMBL/GenBank/DDBJ databases">
        <authorList>
            <person name="Chiriac C."/>
            <person name="Salcher M."/>
            <person name="Ghai R."/>
            <person name="Kavagutti S V."/>
        </authorList>
    </citation>
    <scope>NUCLEOTIDE SEQUENCE</scope>
</reference>
<accession>A0A6J7ECR3</accession>
<dbReference type="Gene3D" id="2.40.160.20">
    <property type="match status" value="1"/>
</dbReference>
<sequence length="139" mass="14729">MHHVVSLPVEFLFSLTANTNMAGIIANGPSGTRVVIDASDGTFEGPKMKGIVKGPGGDWATVRPDGVLQLDVRVLLETDDGAVILMQYKGIGIDGAANIRTAPLFETGDERYAWLNSIQAVAHGSVGEGNVTYDVYALR</sequence>